<reference evidence="1" key="1">
    <citation type="submission" date="2021-12" db="EMBL/GenBank/DDBJ databases">
        <title>Novel species in genus Dyadobacter.</title>
        <authorList>
            <person name="Ma C."/>
        </authorList>
    </citation>
    <scope>NUCLEOTIDE SEQUENCE</scope>
    <source>
        <strain evidence="1">CY399</strain>
    </source>
</reference>
<dbReference type="SUPFAM" id="SSF51445">
    <property type="entry name" value="(Trans)glycosidases"/>
    <property type="match status" value="1"/>
</dbReference>
<evidence type="ECO:0008006" key="3">
    <source>
        <dbReference type="Google" id="ProtNLM"/>
    </source>
</evidence>
<evidence type="ECO:0000313" key="1">
    <source>
        <dbReference type="EMBL" id="MCF0039007.1"/>
    </source>
</evidence>
<organism evidence="1 2">
    <name type="scientific">Dyadobacter fanqingshengii</name>
    <dbReference type="NCBI Taxonomy" id="2906443"/>
    <lineage>
        <taxon>Bacteria</taxon>
        <taxon>Pseudomonadati</taxon>
        <taxon>Bacteroidota</taxon>
        <taxon>Cytophagia</taxon>
        <taxon>Cytophagales</taxon>
        <taxon>Spirosomataceae</taxon>
        <taxon>Dyadobacter</taxon>
    </lineage>
</organism>
<dbReference type="RefSeq" id="WP_234611478.1">
    <property type="nucleotide sequence ID" value="NZ_CP098806.1"/>
</dbReference>
<evidence type="ECO:0000313" key="2">
    <source>
        <dbReference type="Proteomes" id="UP001139700"/>
    </source>
</evidence>
<comment type="caution">
    <text evidence="1">The sequence shown here is derived from an EMBL/GenBank/DDBJ whole genome shotgun (WGS) entry which is preliminary data.</text>
</comment>
<sequence length="458" mass="51629">MDNNQIVTALFDAVQNNNLDIAGADKKFYTKLVLHAAEIRDLYTQLYNDHPEFSAHFTKLIEVLIASHLNRPHDLKDRDNKKPENWYLSNELAGMSLPMEHLSGQSGKSPDKLPYFQDLGINVLHLIDAEKDMDQISALLHENGISLMLDLSHNDQAILDYSNPGALVNLLTGILAHANVGVDILRIDVADFQGNHSQLHTILQLIKQCLQVTSPGMALAVSANDSLEEAMKFFGEGRYMAKECDFVYNKTQTALQWDALASGQVSAMVEAEAALSDKPFGTTWITYTNADDDRSSTLASLCGLEKAIQERSEMQINTAIQKMLLLQANSFFIGGLPMLAYRNEVEGTLENQLFSGTKKLLAIRKSLHVVADTKNTRWLPRHNIHIAGFVRNGREKALYCIFNYSDESAYLTWHSFRYNGYAPEKLYDHWRENFYEPGNDAEFLVIEPYGFYLLEVVA</sequence>
<keyword evidence="2" id="KW-1185">Reference proteome</keyword>
<protein>
    <recommendedName>
        <fullName evidence="3">Alpha-amylase</fullName>
    </recommendedName>
</protein>
<dbReference type="Proteomes" id="UP001139700">
    <property type="component" value="Unassembled WGS sequence"/>
</dbReference>
<dbReference type="InterPro" id="IPR017853">
    <property type="entry name" value="GH"/>
</dbReference>
<name>A0A9X1TEZ5_9BACT</name>
<dbReference type="AlphaFoldDB" id="A0A9X1TEZ5"/>
<dbReference type="Gene3D" id="3.20.20.80">
    <property type="entry name" value="Glycosidases"/>
    <property type="match status" value="2"/>
</dbReference>
<dbReference type="Gene3D" id="1.10.1740.10">
    <property type="match status" value="1"/>
</dbReference>
<dbReference type="SUPFAM" id="SSF51011">
    <property type="entry name" value="Glycosyl hydrolase domain"/>
    <property type="match status" value="1"/>
</dbReference>
<dbReference type="EMBL" id="JAJTTA010000001">
    <property type="protein sequence ID" value="MCF0039007.1"/>
    <property type="molecule type" value="Genomic_DNA"/>
</dbReference>
<proteinExistence type="predicted"/>
<gene>
    <name evidence="1" type="ORF">LXM24_02835</name>
</gene>
<accession>A0A9X1TEZ5</accession>